<keyword evidence="2" id="KW-1185">Reference proteome</keyword>
<dbReference type="PANTHER" id="PTHR33600:SF4">
    <property type="entry name" value="PLASTID DIVISION PROTEIN PDV1"/>
    <property type="match status" value="1"/>
</dbReference>
<proteinExistence type="predicted"/>
<evidence type="ECO:0000313" key="2">
    <source>
        <dbReference type="Proteomes" id="UP001443914"/>
    </source>
</evidence>
<dbReference type="Proteomes" id="UP001443914">
    <property type="component" value="Unassembled WGS sequence"/>
</dbReference>
<organism evidence="1 2">
    <name type="scientific">Saponaria officinalis</name>
    <name type="common">Common soapwort</name>
    <name type="synonym">Lychnis saponaria</name>
    <dbReference type="NCBI Taxonomy" id="3572"/>
    <lineage>
        <taxon>Eukaryota</taxon>
        <taxon>Viridiplantae</taxon>
        <taxon>Streptophyta</taxon>
        <taxon>Embryophyta</taxon>
        <taxon>Tracheophyta</taxon>
        <taxon>Spermatophyta</taxon>
        <taxon>Magnoliopsida</taxon>
        <taxon>eudicotyledons</taxon>
        <taxon>Gunneridae</taxon>
        <taxon>Pentapetalae</taxon>
        <taxon>Caryophyllales</taxon>
        <taxon>Caryophyllaceae</taxon>
        <taxon>Caryophylleae</taxon>
        <taxon>Saponaria</taxon>
    </lineage>
</organism>
<sequence length="272" mass="30897">MKWEMEIEEIESVLEKIWDLHDKLSDAIHSISRTHFINSTKSHKNSEFFKHKPYFSDNFDGNNVDNNNGFVFVKGFDKVYSAISEAKSLNSIRSALENLEDQLEFFHTVQVQQRAERDTALARLEQSRMILALRLAEHQGKKYKVIDEAINFVGNVRDVSYFTKPENLSNPHPTAPAEHSMQPRASNILVRVLFSGFDSAKKTLQLDKMGGVLGNAALFTLSMLALLHLHQVTDKYREISDMGLNQGRTGKKLTRVDSSYSGSHLDVRLGRG</sequence>
<comment type="caution">
    <text evidence="1">The sequence shown here is derived from an EMBL/GenBank/DDBJ whole genome shotgun (WGS) entry which is preliminary data.</text>
</comment>
<dbReference type="EMBL" id="JBDFQZ010000014">
    <property type="protein sequence ID" value="KAK9665314.1"/>
    <property type="molecule type" value="Genomic_DNA"/>
</dbReference>
<evidence type="ECO:0000313" key="1">
    <source>
        <dbReference type="EMBL" id="KAK9665314.1"/>
    </source>
</evidence>
<name>A0AAW1GP59_SAPOF</name>
<protein>
    <recommendedName>
        <fullName evidence="3">Plastid division protein PDV1</fullName>
    </recommendedName>
</protein>
<dbReference type="PANTHER" id="PTHR33600">
    <property type="entry name" value="PLASTID DIVISION PROTEIN PDV2"/>
    <property type="match status" value="1"/>
</dbReference>
<reference evidence="1" key="1">
    <citation type="submission" date="2024-03" db="EMBL/GenBank/DDBJ databases">
        <title>WGS assembly of Saponaria officinalis var. Norfolk2.</title>
        <authorList>
            <person name="Jenkins J."/>
            <person name="Shu S."/>
            <person name="Grimwood J."/>
            <person name="Barry K."/>
            <person name="Goodstein D."/>
            <person name="Schmutz J."/>
            <person name="Leebens-Mack J."/>
            <person name="Osbourn A."/>
        </authorList>
    </citation>
    <scope>NUCLEOTIDE SEQUENCE [LARGE SCALE GENOMIC DNA]</scope>
    <source>
        <strain evidence="1">JIC</strain>
    </source>
</reference>
<gene>
    <name evidence="1" type="ORF">RND81_14G104200</name>
</gene>
<accession>A0AAW1GP59</accession>
<dbReference type="AlphaFoldDB" id="A0AAW1GP59"/>
<dbReference type="InterPro" id="IPR038939">
    <property type="entry name" value="PDV1/PDV2"/>
</dbReference>
<evidence type="ECO:0008006" key="3">
    <source>
        <dbReference type="Google" id="ProtNLM"/>
    </source>
</evidence>
<dbReference type="GO" id="GO:0010020">
    <property type="term" value="P:chloroplast fission"/>
    <property type="evidence" value="ECO:0007669"/>
    <property type="project" value="InterPro"/>
</dbReference>